<accession>A0A0A9E9E0</accession>
<evidence type="ECO:0000313" key="1">
    <source>
        <dbReference type="EMBL" id="JAD95613.1"/>
    </source>
</evidence>
<reference evidence="1" key="1">
    <citation type="submission" date="2014-09" db="EMBL/GenBank/DDBJ databases">
        <authorList>
            <person name="Magalhaes I.L.F."/>
            <person name="Oliveira U."/>
            <person name="Santos F.R."/>
            <person name="Vidigal T.H.D.A."/>
            <person name="Brescovit A.D."/>
            <person name="Santos A.J."/>
        </authorList>
    </citation>
    <scope>NUCLEOTIDE SEQUENCE</scope>
    <source>
        <tissue evidence="1">Shoot tissue taken approximately 20 cm above the soil surface</tissue>
    </source>
</reference>
<organism evidence="1">
    <name type="scientific">Arundo donax</name>
    <name type="common">Giant reed</name>
    <name type="synonym">Donax arundinaceus</name>
    <dbReference type="NCBI Taxonomy" id="35708"/>
    <lineage>
        <taxon>Eukaryota</taxon>
        <taxon>Viridiplantae</taxon>
        <taxon>Streptophyta</taxon>
        <taxon>Embryophyta</taxon>
        <taxon>Tracheophyta</taxon>
        <taxon>Spermatophyta</taxon>
        <taxon>Magnoliopsida</taxon>
        <taxon>Liliopsida</taxon>
        <taxon>Poales</taxon>
        <taxon>Poaceae</taxon>
        <taxon>PACMAD clade</taxon>
        <taxon>Arundinoideae</taxon>
        <taxon>Arundineae</taxon>
        <taxon>Arundo</taxon>
    </lineage>
</organism>
<proteinExistence type="predicted"/>
<reference evidence="1" key="2">
    <citation type="journal article" date="2015" name="Data Brief">
        <title>Shoot transcriptome of the giant reed, Arundo donax.</title>
        <authorList>
            <person name="Barrero R.A."/>
            <person name="Guerrero F.D."/>
            <person name="Moolhuijzen P."/>
            <person name="Goolsby J.A."/>
            <person name="Tidwell J."/>
            <person name="Bellgard S.E."/>
            <person name="Bellgard M.I."/>
        </authorList>
    </citation>
    <scope>NUCLEOTIDE SEQUENCE</scope>
    <source>
        <tissue evidence="1">Shoot tissue taken approximately 20 cm above the soil surface</tissue>
    </source>
</reference>
<name>A0A0A9E9E0_ARUDO</name>
<dbReference type="AlphaFoldDB" id="A0A0A9E9E0"/>
<protein>
    <submittedName>
        <fullName evidence="1">Uncharacterized protein</fullName>
    </submittedName>
</protein>
<dbReference type="EMBL" id="GBRH01202282">
    <property type="protein sequence ID" value="JAD95613.1"/>
    <property type="molecule type" value="Transcribed_RNA"/>
</dbReference>
<sequence length="50" mass="5977">MHNQVTLVCLFMFVNDGDLLKTDWPFEECHWNLVKETVLNQMDSVDHHVF</sequence>